<reference evidence="3" key="1">
    <citation type="submission" date="2021-08" db="EMBL/GenBank/DDBJ databases">
        <title>Prevotella lacticifex sp. nov., isolated from rumen of cow.</title>
        <authorList>
            <person name="Shinkai T."/>
            <person name="Ikeyama N."/>
            <person name="Kumagai M."/>
            <person name="Ohmori H."/>
            <person name="Sakamoto M."/>
            <person name="Ohkuma M."/>
            <person name="Mitsumori M."/>
        </authorList>
    </citation>
    <scope>NUCLEOTIDE SEQUENCE</scope>
    <source>
        <strain evidence="3">JCM 8259</strain>
    </source>
</reference>
<evidence type="ECO:0000313" key="4">
    <source>
        <dbReference type="Proteomes" id="UP000887097"/>
    </source>
</evidence>
<feature type="region of interest" description="Disordered" evidence="1">
    <location>
        <begin position="241"/>
        <end position="324"/>
    </location>
</feature>
<feature type="compositionally biased region" description="Low complexity" evidence="1">
    <location>
        <begin position="245"/>
        <end position="303"/>
    </location>
</feature>
<dbReference type="GeneID" id="31500084"/>
<proteinExistence type="predicted"/>
<protein>
    <recommendedName>
        <fullName evidence="2">VWFA domain-containing protein</fullName>
    </recommendedName>
</protein>
<dbReference type="Proteomes" id="UP000887097">
    <property type="component" value="Unassembled WGS sequence"/>
</dbReference>
<evidence type="ECO:0000313" key="3">
    <source>
        <dbReference type="EMBL" id="GJG32938.1"/>
    </source>
</evidence>
<dbReference type="RefSeq" id="WP_013064041.1">
    <property type="nucleotide sequence ID" value="NZ_BPTT01000001.1"/>
</dbReference>
<evidence type="ECO:0000256" key="1">
    <source>
        <dbReference type="SAM" id="MobiDB-lite"/>
    </source>
</evidence>
<name>A0AA37I172_XYLRU</name>
<feature type="domain" description="VWFA" evidence="2">
    <location>
        <begin position="443"/>
        <end position="610"/>
    </location>
</feature>
<evidence type="ECO:0000259" key="2">
    <source>
        <dbReference type="SMART" id="SM00327"/>
    </source>
</evidence>
<dbReference type="EMBL" id="BPTT01000001">
    <property type="protein sequence ID" value="GJG32938.1"/>
    <property type="molecule type" value="Genomic_DNA"/>
</dbReference>
<dbReference type="InterPro" id="IPR002035">
    <property type="entry name" value="VWF_A"/>
</dbReference>
<dbReference type="AlphaFoldDB" id="A0AA37I172"/>
<organism evidence="3 4">
    <name type="scientific">Xylanibacter ruminicola</name>
    <name type="common">Prevotella ruminicola</name>
    <dbReference type="NCBI Taxonomy" id="839"/>
    <lineage>
        <taxon>Bacteria</taxon>
        <taxon>Pseudomonadati</taxon>
        <taxon>Bacteroidota</taxon>
        <taxon>Bacteroidia</taxon>
        <taxon>Bacteroidales</taxon>
        <taxon>Prevotellaceae</taxon>
        <taxon>Xylanibacter</taxon>
    </lineage>
</organism>
<dbReference type="SUPFAM" id="SSF81995">
    <property type="entry name" value="beta-sandwich domain of Sec23/24"/>
    <property type="match status" value="1"/>
</dbReference>
<accession>A0AA37I172</accession>
<dbReference type="SUPFAM" id="SSF53300">
    <property type="entry name" value="vWA-like"/>
    <property type="match status" value="1"/>
</dbReference>
<sequence length="611" mass="69378">MDNSAIYLQKALDAVECVFQCEYKNSLGIPMPEIKLLLADDKHYTTGEYYITIGNTWQIHLNFGKLPVSFAEFQEEVKVLTRHEIGHYMCCPFDTITYFRMLKCILSVYDKEFKHLDLQRINSICGDIANQAADIIVDSRNFYFNPKETVKSEINWILKCGGIENSPRHSKLMFLMKEAIWKTSLNIYESDTELKDIVSSLANTFLEDGIENKSLFTHKTEEYARVFFQLFIKDKNKNIKESNDQQQSGQQQSGQQQSGQQQSGQQQSGQQQSGQRQSGQQQNGQRQSGQQQNGQQQNGQQQSEQEINGSMSVKPKDGDKDGNALIFLDPEKVKDALEQLASETTISEFERILSAAGLNQLSEKDKEKLWFSVQSAGMIPIEEVGNEGAKDNYTYPTNWRIGDSIADLDMMLTYSTAPKLIPGITTKKWEQSVNEYFGVEQRQKDALLVVDTSGSMGAVSRETDNMHQAVLAAFGILNYFESRKGKIALVEFSDNVKEYISWTNEYERIRDKLLTNGSGGTQFPIHSIREILEQSKNELITVIITDGELGNINESVTFFEDYLNDENKLYVFLLGNSKSCRGYDRLAEIGAKVYQADNAIDFCDMVMDDLN</sequence>
<dbReference type="InterPro" id="IPR036465">
    <property type="entry name" value="vWFA_dom_sf"/>
</dbReference>
<dbReference type="Pfam" id="PF13519">
    <property type="entry name" value="VWA_2"/>
    <property type="match status" value="1"/>
</dbReference>
<dbReference type="SMART" id="SM00327">
    <property type="entry name" value="VWA"/>
    <property type="match status" value="1"/>
</dbReference>
<dbReference type="Gene3D" id="3.40.50.410">
    <property type="entry name" value="von Willebrand factor, type A domain"/>
    <property type="match status" value="1"/>
</dbReference>
<dbReference type="CDD" id="cd00198">
    <property type="entry name" value="vWFA"/>
    <property type="match status" value="1"/>
</dbReference>
<gene>
    <name evidence="3" type="ORF">PRMUPPPA20_10470</name>
</gene>
<comment type="caution">
    <text evidence="3">The sequence shown here is derived from an EMBL/GenBank/DDBJ whole genome shotgun (WGS) entry which is preliminary data.</text>
</comment>